<feature type="compositionally biased region" description="Polar residues" evidence="1">
    <location>
        <begin position="545"/>
        <end position="558"/>
    </location>
</feature>
<reference evidence="2" key="1">
    <citation type="journal article" date="2023" name="PhytoFront">
        <title>Draft Genome Resources of Seven Strains of Tilletia horrida, Causal Agent of Kernel Smut of Rice.</title>
        <authorList>
            <person name="Khanal S."/>
            <person name="Antony Babu S."/>
            <person name="Zhou X.G."/>
        </authorList>
    </citation>
    <scope>NUCLEOTIDE SEQUENCE</scope>
    <source>
        <strain evidence="2">TX3</strain>
    </source>
</reference>
<feature type="region of interest" description="Disordered" evidence="1">
    <location>
        <begin position="518"/>
        <end position="581"/>
    </location>
</feature>
<evidence type="ECO:0000313" key="2">
    <source>
        <dbReference type="EMBL" id="KAK0532565.1"/>
    </source>
</evidence>
<feature type="compositionally biased region" description="Polar residues" evidence="1">
    <location>
        <begin position="975"/>
        <end position="995"/>
    </location>
</feature>
<sequence length="1049" mass="111695">MLPNAIPDNKPVKVRQLSTPLSHLLNEDAGRHSATLPRQCYVFEHDSRFRSMSSGPELILNGPKGSSKSRSGKMMMASHRSPLGFDVPELIAIGPNDDDPRALSKFSSFKASSRAIGAKLKSILAPRGKPAVLKLDDAVSRRDSSEYDTSNSSSNTAGNSTRNLSFSRSTLSRWNGSQGAGSVRRDSPLRQLFDPFDANAAESHSIPPRQSLSSVGAHSVLNVPNGPNSFLNEPPPPLHTAQRSFGRMGGAKTLRALTSIGRLRDTSRLKMSASPPKPAIKRHIDEVAPSPTAIAFPTEATHVRSTPQPLSPATSSRHRARGRTGSDARSSRRRVPSNASSQGRRRVPSRAPPASLPTIVDVKTFRISERDSWIHIEDAARSQTDLDTEQELEQQQQRATPSTPLLYGQESGSQAQLSPRLPTFSFTPPMTALVSQQSRQGLPPNHLSPANSPIRMFHFSATPSSVLLPGTMSPPIPSLKISTASDVVCNSSQAIDAVVRRLGSQSFQNLQQSSQALMQSRDALHHQASRDSLPFPPRTKRYRATTVSSRNSSCTGLSSADERSPAHGSKDAATPTDHTMTSLRTVSSSILYYGADMTPSRARPASMMQDVDGQDEATEVLRQKLGMLSVRPRPGAPGSAAVSSTSAPTEQTSKAGTVSGRVPSRLPIPVPAPKPQQPLPPLPSGAQNAQKRAGADEAEESEPREDIVDVGDNTLTDAPAPHRLSRGGPTGSSNGIATSRQNRISSSGDSIASILSYVSTVVSSTESEDIQSLIDGVSADCHEGTIDPHAHHGALDNEAAGVEQRARLNGSSASVASSAFSGFELTTALALSNLPRAKVSSFSPQNVAGIQQGVSTSASHRPENHAAPAQPHLNSMSMSSATTEGDRTVGRPSKIPLAVTAAQRRDENEAPGSLREALTLRFPLPKPMRLAEGSSRSGPAGGGPSANGSNYYPPTSFSRHIHAQLVSQQQQQQQHGMQGDSSLANGSYQQHQTSGGTDGQMLKRRTSNSAQSHHSHLSLVLAHLEESPCPPPRRRRAPKILGPSAQANF</sequence>
<accession>A0AAN6GDX0</accession>
<evidence type="ECO:0000256" key="1">
    <source>
        <dbReference type="SAM" id="MobiDB-lite"/>
    </source>
</evidence>
<comment type="caution">
    <text evidence="2">The sequence shown here is derived from an EMBL/GenBank/DDBJ whole genome shotgun (WGS) entry which is preliminary data.</text>
</comment>
<keyword evidence="3" id="KW-1185">Reference proteome</keyword>
<feature type="region of interest" description="Disordered" evidence="1">
    <location>
        <begin position="853"/>
        <end position="1049"/>
    </location>
</feature>
<dbReference type="EMBL" id="JAPDMQ010000157">
    <property type="protein sequence ID" value="KAK0532565.1"/>
    <property type="molecule type" value="Genomic_DNA"/>
</dbReference>
<feature type="region of interest" description="Disordered" evidence="1">
    <location>
        <begin position="629"/>
        <end position="745"/>
    </location>
</feature>
<feature type="compositionally biased region" description="Polar residues" evidence="1">
    <location>
        <begin position="731"/>
        <end position="743"/>
    </location>
</feature>
<gene>
    <name evidence="2" type="ORF">OC842_003264</name>
</gene>
<feature type="compositionally biased region" description="Low complexity" evidence="1">
    <location>
        <begin position="1009"/>
        <end position="1022"/>
    </location>
</feature>
<feature type="region of interest" description="Disordered" evidence="1">
    <location>
        <begin position="135"/>
        <end position="165"/>
    </location>
</feature>
<name>A0AAN6GDX0_9BASI</name>
<dbReference type="Proteomes" id="UP001176521">
    <property type="component" value="Unassembled WGS sequence"/>
</dbReference>
<evidence type="ECO:0000313" key="3">
    <source>
        <dbReference type="Proteomes" id="UP001176521"/>
    </source>
</evidence>
<feature type="region of interest" description="Disordered" evidence="1">
    <location>
        <begin position="225"/>
        <end position="244"/>
    </location>
</feature>
<feature type="compositionally biased region" description="Basic and acidic residues" evidence="1">
    <location>
        <begin position="135"/>
        <end position="145"/>
    </location>
</feature>
<organism evidence="2 3">
    <name type="scientific">Tilletia horrida</name>
    <dbReference type="NCBI Taxonomy" id="155126"/>
    <lineage>
        <taxon>Eukaryota</taxon>
        <taxon>Fungi</taxon>
        <taxon>Dikarya</taxon>
        <taxon>Basidiomycota</taxon>
        <taxon>Ustilaginomycotina</taxon>
        <taxon>Exobasidiomycetes</taxon>
        <taxon>Tilletiales</taxon>
        <taxon>Tilletiaceae</taxon>
        <taxon>Tilletia</taxon>
    </lineage>
</organism>
<feature type="compositionally biased region" description="Polar residues" evidence="1">
    <location>
        <begin position="303"/>
        <end position="315"/>
    </location>
</feature>
<proteinExistence type="predicted"/>
<dbReference type="AlphaFoldDB" id="A0AAN6GDX0"/>
<feature type="compositionally biased region" description="Pro residues" evidence="1">
    <location>
        <begin position="666"/>
        <end position="683"/>
    </location>
</feature>
<feature type="compositionally biased region" description="Polar residues" evidence="1">
    <location>
        <begin position="641"/>
        <end position="656"/>
    </location>
</feature>
<feature type="compositionally biased region" description="Polar residues" evidence="1">
    <location>
        <begin position="872"/>
        <end position="883"/>
    </location>
</feature>
<feature type="compositionally biased region" description="Basic and acidic residues" evidence="1">
    <location>
        <begin position="560"/>
        <end position="570"/>
    </location>
</feature>
<protein>
    <submittedName>
        <fullName evidence="2">Uncharacterized protein</fullName>
    </submittedName>
</protein>
<feature type="region of interest" description="Disordered" evidence="1">
    <location>
        <begin position="298"/>
        <end position="355"/>
    </location>
</feature>
<feature type="region of interest" description="Disordered" evidence="1">
    <location>
        <begin position="384"/>
        <end position="417"/>
    </location>
</feature>
<feature type="compositionally biased region" description="Low complexity" evidence="1">
    <location>
        <begin position="147"/>
        <end position="161"/>
    </location>
</feature>